<dbReference type="PANTHER" id="PTHR30388:SF4">
    <property type="entry name" value="MOLYBDENUM COFACTOR INSERTION CHAPERONE PAOD"/>
    <property type="match status" value="1"/>
</dbReference>
<proteinExistence type="predicted"/>
<gene>
    <name evidence="2" type="ORF">MNBD_ALPHA04-2228</name>
</gene>
<dbReference type="EMBL" id="UOEF01000014">
    <property type="protein sequence ID" value="VAV87496.1"/>
    <property type="molecule type" value="Genomic_DNA"/>
</dbReference>
<organism evidence="2">
    <name type="scientific">hydrothermal vent metagenome</name>
    <dbReference type="NCBI Taxonomy" id="652676"/>
    <lineage>
        <taxon>unclassified sequences</taxon>
        <taxon>metagenomes</taxon>
        <taxon>ecological metagenomes</taxon>
    </lineage>
</organism>
<dbReference type="Pfam" id="PF02625">
    <property type="entry name" value="XdhC_CoxI"/>
    <property type="match status" value="1"/>
</dbReference>
<feature type="non-terminal residue" evidence="2">
    <location>
        <position position="114"/>
    </location>
</feature>
<name>A0A3B0RF55_9ZZZZ</name>
<evidence type="ECO:0000313" key="2">
    <source>
        <dbReference type="EMBL" id="VAV87496.1"/>
    </source>
</evidence>
<dbReference type="InterPro" id="IPR003777">
    <property type="entry name" value="XdhC_CoxI"/>
</dbReference>
<sequence length="114" mass="12004">MDSHQIFKFLTEKAETGEKAALVTVTKVEGSSIRNPGAHMGVSENGEFVGSLSGGCIEDAVVAEAQDAIKQGKPRSVRFGAGSPYIDIKLPCGGGLDILFFPIKKDTFSKSAVD</sequence>
<dbReference type="PANTHER" id="PTHR30388">
    <property type="entry name" value="ALDEHYDE OXIDOREDUCTASE MOLYBDENUM COFACTOR ASSEMBLY PROTEIN"/>
    <property type="match status" value="1"/>
</dbReference>
<protein>
    <submittedName>
        <fullName evidence="2">Xanthine and CO dehydrogenases maturation factor, XdhC/CoxF family</fullName>
    </submittedName>
</protein>
<dbReference type="InterPro" id="IPR052698">
    <property type="entry name" value="MoCofactor_Util/Proc"/>
</dbReference>
<feature type="domain" description="XdhC- CoxI" evidence="1">
    <location>
        <begin position="15"/>
        <end position="80"/>
    </location>
</feature>
<reference evidence="2" key="1">
    <citation type="submission" date="2018-06" db="EMBL/GenBank/DDBJ databases">
        <authorList>
            <person name="Zhirakovskaya E."/>
        </authorList>
    </citation>
    <scope>NUCLEOTIDE SEQUENCE</scope>
</reference>
<accession>A0A3B0RF55</accession>
<evidence type="ECO:0000259" key="1">
    <source>
        <dbReference type="Pfam" id="PF02625"/>
    </source>
</evidence>
<dbReference type="AlphaFoldDB" id="A0A3B0RF55"/>